<dbReference type="InterPro" id="IPR052557">
    <property type="entry name" value="CAP/Cytokinesis_protein"/>
</dbReference>
<evidence type="ECO:0000259" key="2">
    <source>
        <dbReference type="SMART" id="SM00460"/>
    </source>
</evidence>
<dbReference type="Gene3D" id="3.10.620.30">
    <property type="match status" value="1"/>
</dbReference>
<accession>A0ABR3AFT3</accession>
<gene>
    <name evidence="3" type="ORF">AAF712_000158</name>
</gene>
<feature type="region of interest" description="Disordered" evidence="1">
    <location>
        <begin position="1"/>
        <end position="36"/>
    </location>
</feature>
<dbReference type="Pfam" id="PF01841">
    <property type="entry name" value="Transglut_core"/>
    <property type="match status" value="1"/>
</dbReference>
<feature type="compositionally biased region" description="Pro residues" evidence="1">
    <location>
        <begin position="1"/>
        <end position="16"/>
    </location>
</feature>
<comment type="caution">
    <text evidence="3">The sequence shown here is derived from an EMBL/GenBank/DDBJ whole genome shotgun (WGS) entry which is preliminary data.</text>
</comment>
<dbReference type="InterPro" id="IPR002931">
    <property type="entry name" value="Transglutaminase-like"/>
</dbReference>
<sequence length="509" mass="55997">MALHPPPRKAPPPPPRRASSILTKLDDEEPEENQKPLGIAARIANLRLNQVGVPPTNRLAREPEPVIAPVVDEPIQVDEDVVDEPVGAVVRAPQPTWEEIESRGAAFVRAVRREPPPIPGEGKDATVPPPLPGRRKMPPIPARLPTPPPEPEPEPETQEHDPYSQSNEAYGEEEQTQSCIKCHDFSFIDDHAAQFPRHTVTSLDQLAYDLTSPWTSETEKFRALFTWLHHNVAYDAQAFFSGNLRAATPESTFQSGLAVCDGYAGLFTSLAERAGLQAYKVSGHGKGFGYVSPDVNAPSPPFDMNHAWNCALMDGDWRLIDSCWGAGHVDGAAYHPKFNPSWFISSNAEFGKRHYPEDPGYQLLTDEEGGAVSWEDYIMVPEGPVIFTDFHDQNFSPHYLQPDVKYVQGGSNVSFHLFKHCEHMSTADADNYVFFLNTPGDTRTPLRSNTEGGWSATVYIPPGAGGEVSIFYVKEVNGQDAKGLGVQGFNASMGRTAMAFGGLCRWTVT</sequence>
<name>A0ABR3AFT3_9AGAR</name>
<proteinExistence type="predicted"/>
<dbReference type="EMBL" id="JBBXMP010000001">
    <property type="protein sequence ID" value="KAL0072395.1"/>
    <property type="molecule type" value="Genomic_DNA"/>
</dbReference>
<reference evidence="3 4" key="1">
    <citation type="submission" date="2024-05" db="EMBL/GenBank/DDBJ databases">
        <title>A draft genome resource for the thread blight pathogen Marasmius tenuissimus strain MS-2.</title>
        <authorList>
            <person name="Yulfo-Soto G.E."/>
            <person name="Baruah I.K."/>
            <person name="Amoako-Attah I."/>
            <person name="Bukari Y."/>
            <person name="Meinhardt L.W."/>
            <person name="Bailey B.A."/>
            <person name="Cohen S.P."/>
        </authorList>
    </citation>
    <scope>NUCLEOTIDE SEQUENCE [LARGE SCALE GENOMIC DNA]</scope>
    <source>
        <strain evidence="3 4">MS-2</strain>
    </source>
</reference>
<feature type="domain" description="Transglutaminase-like" evidence="2">
    <location>
        <begin position="252"/>
        <end position="324"/>
    </location>
</feature>
<dbReference type="SMART" id="SM00460">
    <property type="entry name" value="TGc"/>
    <property type="match status" value="1"/>
</dbReference>
<evidence type="ECO:0000256" key="1">
    <source>
        <dbReference type="SAM" id="MobiDB-lite"/>
    </source>
</evidence>
<keyword evidence="4" id="KW-1185">Reference proteome</keyword>
<feature type="compositionally biased region" description="Pro residues" evidence="1">
    <location>
        <begin position="127"/>
        <end position="150"/>
    </location>
</feature>
<feature type="region of interest" description="Disordered" evidence="1">
    <location>
        <begin position="113"/>
        <end position="175"/>
    </location>
</feature>
<protein>
    <recommendedName>
        <fullName evidence="2">Transglutaminase-like domain-containing protein</fullName>
    </recommendedName>
</protein>
<evidence type="ECO:0000313" key="3">
    <source>
        <dbReference type="EMBL" id="KAL0072395.1"/>
    </source>
</evidence>
<dbReference type="PANTHER" id="PTHR46333:SF5">
    <property type="entry name" value="TRANSGLUTAMINASE-LIKE DOMAIN-CONTAINING PROTEIN"/>
    <property type="match status" value="1"/>
</dbReference>
<dbReference type="InterPro" id="IPR038765">
    <property type="entry name" value="Papain-like_cys_pep_sf"/>
</dbReference>
<evidence type="ECO:0000313" key="4">
    <source>
        <dbReference type="Proteomes" id="UP001437256"/>
    </source>
</evidence>
<organism evidence="3 4">
    <name type="scientific">Marasmius tenuissimus</name>
    <dbReference type="NCBI Taxonomy" id="585030"/>
    <lineage>
        <taxon>Eukaryota</taxon>
        <taxon>Fungi</taxon>
        <taxon>Dikarya</taxon>
        <taxon>Basidiomycota</taxon>
        <taxon>Agaricomycotina</taxon>
        <taxon>Agaricomycetes</taxon>
        <taxon>Agaricomycetidae</taxon>
        <taxon>Agaricales</taxon>
        <taxon>Marasmiineae</taxon>
        <taxon>Marasmiaceae</taxon>
        <taxon>Marasmius</taxon>
    </lineage>
</organism>
<dbReference type="Proteomes" id="UP001437256">
    <property type="component" value="Unassembled WGS sequence"/>
</dbReference>
<dbReference type="PANTHER" id="PTHR46333">
    <property type="entry name" value="CYTOKINESIS PROTEIN 3"/>
    <property type="match status" value="1"/>
</dbReference>
<dbReference type="SUPFAM" id="SSF54001">
    <property type="entry name" value="Cysteine proteinases"/>
    <property type="match status" value="1"/>
</dbReference>